<organism evidence="2 3">
    <name type="scientific">Haloechinothrix salitolerans</name>
    <dbReference type="NCBI Taxonomy" id="926830"/>
    <lineage>
        <taxon>Bacteria</taxon>
        <taxon>Bacillati</taxon>
        <taxon>Actinomycetota</taxon>
        <taxon>Actinomycetes</taxon>
        <taxon>Pseudonocardiales</taxon>
        <taxon>Pseudonocardiaceae</taxon>
        <taxon>Haloechinothrix</taxon>
    </lineage>
</organism>
<dbReference type="Proteomes" id="UP001596337">
    <property type="component" value="Unassembled WGS sequence"/>
</dbReference>
<comment type="caution">
    <text evidence="2">The sequence shown here is derived from an EMBL/GenBank/DDBJ whole genome shotgun (WGS) entry which is preliminary data.</text>
</comment>
<evidence type="ECO:0000313" key="2">
    <source>
        <dbReference type="EMBL" id="MFC6866079.1"/>
    </source>
</evidence>
<proteinExistence type="predicted"/>
<name>A0ABW2BU35_9PSEU</name>
<evidence type="ECO:0000256" key="1">
    <source>
        <dbReference type="SAM" id="MobiDB-lite"/>
    </source>
</evidence>
<gene>
    <name evidence="2" type="ORF">ACFQGD_02870</name>
</gene>
<dbReference type="RefSeq" id="WP_345406996.1">
    <property type="nucleotide sequence ID" value="NZ_BAABLA010000123.1"/>
</dbReference>
<evidence type="ECO:0000313" key="3">
    <source>
        <dbReference type="Proteomes" id="UP001596337"/>
    </source>
</evidence>
<protein>
    <submittedName>
        <fullName evidence="2">Uncharacterized protein</fullName>
    </submittedName>
</protein>
<dbReference type="EMBL" id="JBHSXX010000001">
    <property type="protein sequence ID" value="MFC6866079.1"/>
    <property type="molecule type" value="Genomic_DNA"/>
</dbReference>
<reference evidence="3" key="1">
    <citation type="journal article" date="2019" name="Int. J. Syst. Evol. Microbiol.">
        <title>The Global Catalogue of Microorganisms (GCM) 10K type strain sequencing project: providing services to taxonomists for standard genome sequencing and annotation.</title>
        <authorList>
            <consortium name="The Broad Institute Genomics Platform"/>
            <consortium name="The Broad Institute Genome Sequencing Center for Infectious Disease"/>
            <person name="Wu L."/>
            <person name="Ma J."/>
        </authorList>
    </citation>
    <scope>NUCLEOTIDE SEQUENCE [LARGE SCALE GENOMIC DNA]</scope>
    <source>
        <strain evidence="3">KCTC 32255</strain>
    </source>
</reference>
<feature type="compositionally biased region" description="Basic and acidic residues" evidence="1">
    <location>
        <begin position="70"/>
        <end position="79"/>
    </location>
</feature>
<keyword evidence="3" id="KW-1185">Reference proteome</keyword>
<accession>A0ABW2BU35</accession>
<sequence length="79" mass="8324">MRDSASRSDAGGALDAAVAAFDHPGTKAAGSQGDARLPRWVERSWRAGPSCGGGPPEPGISRRRPAARWRRAERATLEA</sequence>
<feature type="region of interest" description="Disordered" evidence="1">
    <location>
        <begin position="45"/>
        <end position="79"/>
    </location>
</feature>